<feature type="transmembrane region" description="Helical" evidence="6">
    <location>
        <begin position="265"/>
        <end position="286"/>
    </location>
</feature>
<comment type="function">
    <text evidence="1">Multidrug efflux pump.</text>
</comment>
<feature type="transmembrane region" description="Helical" evidence="6">
    <location>
        <begin position="111"/>
        <end position="132"/>
    </location>
</feature>
<feature type="transmembrane region" description="Helical" evidence="6">
    <location>
        <begin position="144"/>
        <end position="164"/>
    </location>
</feature>
<feature type="transmembrane region" description="Helical" evidence="6">
    <location>
        <begin position="345"/>
        <end position="365"/>
    </location>
</feature>
<gene>
    <name evidence="7" type="ORF">E6W39_09220</name>
</gene>
<dbReference type="PANTHER" id="PTHR43298">
    <property type="entry name" value="MULTIDRUG RESISTANCE PROTEIN NORM-RELATED"/>
    <property type="match status" value="1"/>
</dbReference>
<evidence type="ECO:0000256" key="3">
    <source>
        <dbReference type="ARBA" id="ARBA00020268"/>
    </source>
</evidence>
<feature type="transmembrane region" description="Helical" evidence="6">
    <location>
        <begin position="372"/>
        <end position="393"/>
    </location>
</feature>
<feature type="transmembrane region" description="Helical" evidence="6">
    <location>
        <begin position="71"/>
        <end position="91"/>
    </location>
</feature>
<reference evidence="7 8" key="1">
    <citation type="submission" date="2019-06" db="EMBL/GenBank/DDBJ databases">
        <title>Description of Kitasatospora acidophila sp. nov. isolated from pine grove soil, and reclassification of Streptomyces novaecaesareae to Kitasatospora novaeceasareae comb. nov.</title>
        <authorList>
            <person name="Kim M.J."/>
        </authorList>
    </citation>
    <scope>NUCLEOTIDE SEQUENCE [LARGE SCALE GENOMIC DNA]</scope>
    <source>
        <strain evidence="7 8">MMS16-CNU292</strain>
    </source>
</reference>
<dbReference type="PANTHER" id="PTHR43298:SF2">
    <property type="entry name" value="FMN_FAD EXPORTER YEEO-RELATED"/>
    <property type="match status" value="1"/>
</dbReference>
<dbReference type="Pfam" id="PF01554">
    <property type="entry name" value="MatE"/>
    <property type="match status" value="2"/>
</dbReference>
<evidence type="ECO:0000256" key="2">
    <source>
        <dbReference type="ARBA" id="ARBA00010199"/>
    </source>
</evidence>
<comment type="similarity">
    <text evidence="2">Belongs to the multi antimicrobial extrusion (MATE) (TC 2.A.66.1) family.</text>
</comment>
<feature type="transmembrane region" description="Helical" evidence="6">
    <location>
        <begin position="239"/>
        <end position="259"/>
    </location>
</feature>
<dbReference type="InterPro" id="IPR002528">
    <property type="entry name" value="MATE_fam"/>
</dbReference>
<dbReference type="Proteomes" id="UP000319103">
    <property type="component" value="Unassembled WGS sequence"/>
</dbReference>
<feature type="transmembrane region" description="Helical" evidence="6">
    <location>
        <begin position="176"/>
        <end position="197"/>
    </location>
</feature>
<evidence type="ECO:0000256" key="4">
    <source>
        <dbReference type="ARBA" id="ARBA00022448"/>
    </source>
</evidence>
<comment type="caution">
    <text evidence="7">The sequence shown here is derived from an EMBL/GenBank/DDBJ whole genome shotgun (WGS) entry which is preliminary data.</text>
</comment>
<accession>A0A540WDW6</accession>
<sequence length="441" mass="46329">MFGMAGNLVLMLVDRISLARYSANTLEASGPAVFTATTLIMLTTGIVGITRSYVAQAKGRDDQQGTLDEGANGLLLAAVLCVLLLLATPLVAKVPELSGQQPAVEALEAQFLRLSTLYGSVMTLNMALSSYFNGMGRTRVPMTVGLIGQVVGMVMTVGLVFGKFGLPELGMRGSALGTLSAVSVMFIGYLVCLPRGYAAGVGRLLRRGPARVAETLWQRLGKGAPAGGSMCLEELGQTAFVWLAGGLGTLALAANNVALSVNYTAVIPLIGLGIGCNILCGNAVGAEEFAKVPHIIKATLAVCGSYVAVVAFCQVLLPKVLLAPFGLHEAGPQVVASAVDTSRVLWTYSAAFMFSMVGSSVLECFGLARYGFLTRVVLMWVLCIPIIAVIVLTHHGHAGLLPVIWVVFSFFEAVMAVVCFRRIRQAVASRENQLVPSVTSV</sequence>
<evidence type="ECO:0000313" key="7">
    <source>
        <dbReference type="EMBL" id="TQF07229.1"/>
    </source>
</evidence>
<name>A0A540WDW6_9ACTN</name>
<feature type="transmembrane region" description="Helical" evidence="6">
    <location>
        <begin position="298"/>
        <end position="317"/>
    </location>
</feature>
<organism evidence="7 8">
    <name type="scientific">Kitasatospora acidiphila</name>
    <dbReference type="NCBI Taxonomy" id="2567942"/>
    <lineage>
        <taxon>Bacteria</taxon>
        <taxon>Bacillati</taxon>
        <taxon>Actinomycetota</taxon>
        <taxon>Actinomycetes</taxon>
        <taxon>Kitasatosporales</taxon>
        <taxon>Streptomycetaceae</taxon>
        <taxon>Kitasatospora</taxon>
    </lineage>
</organism>
<keyword evidence="6" id="KW-0472">Membrane</keyword>
<feature type="transmembrane region" description="Helical" evidence="6">
    <location>
        <begin position="399"/>
        <end position="420"/>
    </location>
</feature>
<dbReference type="GO" id="GO:0015297">
    <property type="term" value="F:antiporter activity"/>
    <property type="evidence" value="ECO:0007669"/>
    <property type="project" value="InterPro"/>
</dbReference>
<evidence type="ECO:0000256" key="5">
    <source>
        <dbReference type="ARBA" id="ARBA00031636"/>
    </source>
</evidence>
<dbReference type="GO" id="GO:0005886">
    <property type="term" value="C:plasma membrane"/>
    <property type="evidence" value="ECO:0007669"/>
    <property type="project" value="TreeGrafter"/>
</dbReference>
<protein>
    <recommendedName>
        <fullName evidence="3">Probable multidrug resistance protein NorM</fullName>
    </recommendedName>
    <alternativeName>
        <fullName evidence="5">Multidrug-efflux transporter</fullName>
    </alternativeName>
</protein>
<keyword evidence="4" id="KW-0813">Transport</keyword>
<dbReference type="OrthoDB" id="9780160at2"/>
<keyword evidence="6" id="KW-1133">Transmembrane helix</keyword>
<proteinExistence type="inferred from homology"/>
<feature type="transmembrane region" description="Helical" evidence="6">
    <location>
        <begin position="29"/>
        <end position="50"/>
    </location>
</feature>
<dbReference type="AlphaFoldDB" id="A0A540WDW6"/>
<dbReference type="GO" id="GO:0042910">
    <property type="term" value="F:xenobiotic transmembrane transporter activity"/>
    <property type="evidence" value="ECO:0007669"/>
    <property type="project" value="InterPro"/>
</dbReference>
<keyword evidence="6" id="KW-0812">Transmembrane</keyword>
<evidence type="ECO:0000256" key="1">
    <source>
        <dbReference type="ARBA" id="ARBA00003408"/>
    </source>
</evidence>
<keyword evidence="8" id="KW-1185">Reference proteome</keyword>
<evidence type="ECO:0000256" key="6">
    <source>
        <dbReference type="SAM" id="Phobius"/>
    </source>
</evidence>
<evidence type="ECO:0000313" key="8">
    <source>
        <dbReference type="Proteomes" id="UP000319103"/>
    </source>
</evidence>
<dbReference type="EMBL" id="VIGB01000003">
    <property type="protein sequence ID" value="TQF07229.1"/>
    <property type="molecule type" value="Genomic_DNA"/>
</dbReference>
<dbReference type="InterPro" id="IPR050222">
    <property type="entry name" value="MATE_MdtK"/>
</dbReference>